<keyword evidence="2" id="KW-1185">Reference proteome</keyword>
<dbReference type="AlphaFoldDB" id="A0AAD5WEM7"/>
<evidence type="ECO:0000313" key="1">
    <source>
        <dbReference type="EMBL" id="KAJ1367429.1"/>
    </source>
</evidence>
<dbReference type="EMBL" id="JAHQIW010005896">
    <property type="protein sequence ID" value="KAJ1367429.1"/>
    <property type="molecule type" value="Genomic_DNA"/>
</dbReference>
<protein>
    <submittedName>
        <fullName evidence="1">Uncharacterized protein</fullName>
    </submittedName>
</protein>
<reference evidence="1" key="1">
    <citation type="submission" date="2021-06" db="EMBL/GenBank/DDBJ databases">
        <title>Parelaphostrongylus tenuis whole genome reference sequence.</title>
        <authorList>
            <person name="Garwood T.J."/>
            <person name="Larsen P.A."/>
            <person name="Fountain-Jones N.M."/>
            <person name="Garbe J.R."/>
            <person name="Macchietto M.G."/>
            <person name="Kania S.A."/>
            <person name="Gerhold R.W."/>
            <person name="Richards J.E."/>
            <person name="Wolf T.M."/>
        </authorList>
    </citation>
    <scope>NUCLEOTIDE SEQUENCE</scope>
    <source>
        <strain evidence="1">MNPRO001-30</strain>
        <tissue evidence="1">Meninges</tissue>
    </source>
</reference>
<organism evidence="1 2">
    <name type="scientific">Parelaphostrongylus tenuis</name>
    <name type="common">Meningeal worm</name>
    <dbReference type="NCBI Taxonomy" id="148309"/>
    <lineage>
        <taxon>Eukaryota</taxon>
        <taxon>Metazoa</taxon>
        <taxon>Ecdysozoa</taxon>
        <taxon>Nematoda</taxon>
        <taxon>Chromadorea</taxon>
        <taxon>Rhabditida</taxon>
        <taxon>Rhabditina</taxon>
        <taxon>Rhabditomorpha</taxon>
        <taxon>Strongyloidea</taxon>
        <taxon>Metastrongylidae</taxon>
        <taxon>Parelaphostrongylus</taxon>
    </lineage>
</organism>
<gene>
    <name evidence="1" type="ORF">KIN20_028338</name>
</gene>
<evidence type="ECO:0000313" key="2">
    <source>
        <dbReference type="Proteomes" id="UP001196413"/>
    </source>
</evidence>
<comment type="caution">
    <text evidence="1">The sequence shown here is derived from an EMBL/GenBank/DDBJ whole genome shotgun (WGS) entry which is preliminary data.</text>
</comment>
<dbReference type="Proteomes" id="UP001196413">
    <property type="component" value="Unassembled WGS sequence"/>
</dbReference>
<sequence length="93" mass="10806">MFVYVTRQGGAKWDDRYFVIQLKVFPIFSNFGWDTRKASMFGQMEWSQRQRGEYPVVDVATKASPLHTTGYTSLIVTNTENCGWDLSQWLISD</sequence>
<accession>A0AAD5WEM7</accession>
<proteinExistence type="predicted"/>
<name>A0AAD5WEM7_PARTN</name>